<accession>A0A151XF29</accession>
<organism evidence="1 2">
    <name type="scientific">Mycetomoellerius zeteki</name>
    <dbReference type="NCBI Taxonomy" id="64791"/>
    <lineage>
        <taxon>Eukaryota</taxon>
        <taxon>Metazoa</taxon>
        <taxon>Ecdysozoa</taxon>
        <taxon>Arthropoda</taxon>
        <taxon>Hexapoda</taxon>
        <taxon>Insecta</taxon>
        <taxon>Pterygota</taxon>
        <taxon>Neoptera</taxon>
        <taxon>Endopterygota</taxon>
        <taxon>Hymenoptera</taxon>
        <taxon>Apocrita</taxon>
        <taxon>Aculeata</taxon>
        <taxon>Formicoidea</taxon>
        <taxon>Formicidae</taxon>
        <taxon>Myrmicinae</taxon>
        <taxon>Mycetomoellerius</taxon>
    </lineage>
</organism>
<reference evidence="1 2" key="1">
    <citation type="submission" date="2015-09" db="EMBL/GenBank/DDBJ databases">
        <title>Trachymyrmex zeteki WGS genome.</title>
        <authorList>
            <person name="Nygaard S."/>
            <person name="Hu H."/>
            <person name="Boomsma J."/>
            <person name="Zhang G."/>
        </authorList>
    </citation>
    <scope>NUCLEOTIDE SEQUENCE [LARGE SCALE GENOMIC DNA]</scope>
    <source>
        <strain evidence="1">Tzet28-1</strain>
        <tissue evidence="1">Whole body</tissue>
    </source>
</reference>
<gene>
    <name evidence="1" type="ORF">ALC60_01986</name>
</gene>
<keyword evidence="2" id="KW-1185">Reference proteome</keyword>
<proteinExistence type="predicted"/>
<dbReference type="Proteomes" id="UP000075809">
    <property type="component" value="Unassembled WGS sequence"/>
</dbReference>
<name>A0A151XF29_9HYME</name>
<evidence type="ECO:0000313" key="2">
    <source>
        <dbReference type="Proteomes" id="UP000075809"/>
    </source>
</evidence>
<evidence type="ECO:0000313" key="1">
    <source>
        <dbReference type="EMBL" id="KYQ58979.1"/>
    </source>
</evidence>
<sequence>MSIKYLKSYEAVFLVNHWVNWFKITGNINDLSERGLSHATTLKENKVFLHLFQTNPSLTLRQTQVKPHTKRVYILLNTIRSCLHENDVGTHDFSDLRQKKD</sequence>
<protein>
    <submittedName>
        <fullName evidence="1">Uncharacterized protein</fullName>
    </submittedName>
</protein>
<dbReference type="EMBL" id="KQ982205">
    <property type="protein sequence ID" value="KYQ58979.1"/>
    <property type="molecule type" value="Genomic_DNA"/>
</dbReference>
<dbReference type="AlphaFoldDB" id="A0A151XF29"/>